<dbReference type="SFLD" id="SFLDG01129">
    <property type="entry name" value="C1.5:_HAD__Beta-PGM__Phosphata"/>
    <property type="match status" value="1"/>
</dbReference>
<dbReference type="PANTHER" id="PTHR43316:SF3">
    <property type="entry name" value="HALOACID DEHALOGENASE, TYPE II (AFU_ORTHOLOGUE AFUA_2G07750)-RELATED"/>
    <property type="match status" value="1"/>
</dbReference>
<dbReference type="InterPro" id="IPR036412">
    <property type="entry name" value="HAD-like_sf"/>
</dbReference>
<proteinExistence type="predicted"/>
<evidence type="ECO:0000256" key="1">
    <source>
        <dbReference type="ARBA" id="ARBA00022801"/>
    </source>
</evidence>
<dbReference type="InterPro" id="IPR023214">
    <property type="entry name" value="HAD_sf"/>
</dbReference>
<dbReference type="PANTHER" id="PTHR43316">
    <property type="entry name" value="HYDROLASE, HALOACID DELAHOGENASE-RELATED"/>
    <property type="match status" value="1"/>
</dbReference>
<evidence type="ECO:0000313" key="2">
    <source>
        <dbReference type="EMBL" id="BCJ42958.1"/>
    </source>
</evidence>
<evidence type="ECO:0008006" key="4">
    <source>
        <dbReference type="Google" id="ProtNLM"/>
    </source>
</evidence>
<dbReference type="PRINTS" id="PR00413">
    <property type="entry name" value="HADHALOGNASE"/>
</dbReference>
<sequence>MRAIIFDFFGTLSDPSAEADRLGTFAVTAAALGVPADRFSAVMAEHFPRRATGVYGGTRDTLLAMARACGVEPAPERLAAALRSHRAGAEIVRRPRPEALGVLDRLRGHGYVLGLLSDCSSELCEAWPETPYAPRIDAPVFSWREGRLKPDPRLYATVADRLGVPPGECWFVGDGGGREHDGARRAGMRPVLITNDAYPEVRHLRTNPDSYLPPDRLPDLTGLPALLGHA</sequence>
<accession>A0ABM7LUH9</accession>
<dbReference type="Gene3D" id="3.40.50.1000">
    <property type="entry name" value="HAD superfamily/HAD-like"/>
    <property type="match status" value="1"/>
</dbReference>
<reference evidence="2 3" key="1">
    <citation type="submission" date="2020-08" db="EMBL/GenBank/DDBJ databases">
        <title>Whole genome shotgun sequence of Actinoplanes ianthinogenes NBRC 13996.</title>
        <authorList>
            <person name="Komaki H."/>
            <person name="Tamura T."/>
        </authorList>
    </citation>
    <scope>NUCLEOTIDE SEQUENCE [LARGE SCALE GENOMIC DNA]</scope>
    <source>
        <strain evidence="2 3">NBRC 13996</strain>
    </source>
</reference>
<name>A0ABM7LUH9_9ACTN</name>
<organism evidence="2 3">
    <name type="scientific">Actinoplanes ianthinogenes</name>
    <dbReference type="NCBI Taxonomy" id="122358"/>
    <lineage>
        <taxon>Bacteria</taxon>
        <taxon>Bacillati</taxon>
        <taxon>Actinomycetota</taxon>
        <taxon>Actinomycetes</taxon>
        <taxon>Micromonosporales</taxon>
        <taxon>Micromonosporaceae</taxon>
        <taxon>Actinoplanes</taxon>
    </lineage>
</organism>
<dbReference type="Proteomes" id="UP000676967">
    <property type="component" value="Chromosome"/>
</dbReference>
<dbReference type="RefSeq" id="WP_189328421.1">
    <property type="nucleotide sequence ID" value="NZ_AP023356.1"/>
</dbReference>
<dbReference type="SFLD" id="SFLDS00003">
    <property type="entry name" value="Haloacid_Dehalogenase"/>
    <property type="match status" value="1"/>
</dbReference>
<protein>
    <recommendedName>
        <fullName evidence="4">Hydrolase of the HAD superfamily</fullName>
    </recommendedName>
</protein>
<dbReference type="SUPFAM" id="SSF56784">
    <property type="entry name" value="HAD-like"/>
    <property type="match status" value="1"/>
</dbReference>
<evidence type="ECO:0000313" key="3">
    <source>
        <dbReference type="Proteomes" id="UP000676967"/>
    </source>
</evidence>
<dbReference type="InterPro" id="IPR051540">
    <property type="entry name" value="S-2-haloacid_dehalogenase"/>
</dbReference>
<dbReference type="InterPro" id="IPR006439">
    <property type="entry name" value="HAD-SF_hydro_IA"/>
</dbReference>
<keyword evidence="3" id="KW-1185">Reference proteome</keyword>
<keyword evidence="1" id="KW-0378">Hydrolase</keyword>
<dbReference type="EMBL" id="AP023356">
    <property type="protein sequence ID" value="BCJ42958.1"/>
    <property type="molecule type" value="Genomic_DNA"/>
</dbReference>
<dbReference type="Pfam" id="PF00702">
    <property type="entry name" value="Hydrolase"/>
    <property type="match status" value="1"/>
</dbReference>
<gene>
    <name evidence="2" type="ORF">Aiant_36150</name>
</gene>